<dbReference type="PANTHER" id="PTHR13165">
    <property type="entry name" value="ARSENITE-RESISTANCE PROTEIN 2"/>
    <property type="match status" value="1"/>
</dbReference>
<sequence length="723" mass="80852">MSQGLPSARQNATAMTDAETCLRTILGGTVQTGTTRAEGITMIVGPTTMRPRLRSPSPSRWPDPASLEYLLNFKQFAEWFRHSHPKTAREDDEDLRQIRVGVETGALPESVLIEKHGMAKRYERYRKEYTSRQAWFKERYSPNEEARALRRRVNRQGRVPTVLQYINELRDGKWDDVDFDQKEDQKPPTEEPEGLDRALGDDAYDPLRIEVPPRPGQVFVKTVPPSTRRVDLEGVFAKHPGFQWLALSDPSAKRGFHRVGWAQYEEGVSVEEAVNTIDSSKIDNFTFHMGVNATPIVGRIRVAPSLTGNLKRLEQDLSYARELARTLEDELMEETSPAPEDGDAEKPEGDAESAPKDTTPGLRERGSEVVEDVIARLLASSGLDGEDLDEEQAIRKISLDQYIAYLRHGLSTCYYCVVPTSFPEELHRKCVGHIRARADEGEGENGHDRDRDERDRSETKNDDEQDNHDNHEGDDRDRREGPTSKRYTFPTKSNDERWIETLDLKVRSLIEDVNVADYGGRDLEDETKRLTAPHIKQEEADKYRCKQCTKLFRAPEFVIKHMATKHPELTKDKLEDLAVFNAFCLDPQHLQPSSTTPAAIDDQLPLAPGTLPAFNPAKAAQAMFNQSGSQSGGFNMAMQQQMMMMMQMQMMMQGGQGSSSSMPGGPSFGGVAAPSGAKASRDFDPASLPPAPPGGEDPRARRGRVSYHDLDEPGAGGDGGLPY</sequence>
<feature type="region of interest" description="Disordered" evidence="5">
    <location>
        <begin position="440"/>
        <end position="491"/>
    </location>
</feature>
<feature type="region of interest" description="Disordered" evidence="5">
    <location>
        <begin position="176"/>
        <end position="199"/>
    </location>
</feature>
<keyword evidence="4" id="KW-0479">Metal-binding</keyword>
<feature type="compositionally biased region" description="Basic and acidic residues" evidence="5">
    <location>
        <begin position="344"/>
        <end position="355"/>
    </location>
</feature>
<feature type="region of interest" description="Disordered" evidence="5">
    <location>
        <begin position="330"/>
        <end position="368"/>
    </location>
</feature>
<dbReference type="InterPro" id="IPR013087">
    <property type="entry name" value="Znf_C2H2_type"/>
</dbReference>
<dbReference type="OrthoDB" id="342064at2759"/>
<dbReference type="GO" id="GO:0016604">
    <property type="term" value="C:nuclear body"/>
    <property type="evidence" value="ECO:0007669"/>
    <property type="project" value="TreeGrafter"/>
</dbReference>
<feature type="compositionally biased region" description="Gly residues" evidence="5">
    <location>
        <begin position="714"/>
        <end position="723"/>
    </location>
</feature>
<dbReference type="PROSITE" id="PS00028">
    <property type="entry name" value="ZINC_FINGER_C2H2_1"/>
    <property type="match status" value="1"/>
</dbReference>
<feature type="compositionally biased region" description="Basic and acidic residues" evidence="5">
    <location>
        <begin position="696"/>
        <end position="711"/>
    </location>
</feature>
<evidence type="ECO:0000256" key="2">
    <source>
        <dbReference type="ARBA" id="ARBA00005407"/>
    </source>
</evidence>
<dbReference type="GeneID" id="25985055"/>
<keyword evidence="4" id="KW-0862">Zinc</keyword>
<gene>
    <name evidence="7" type="ORF">A1Q1_01541</name>
</gene>
<evidence type="ECO:0000313" key="8">
    <source>
        <dbReference type="Proteomes" id="UP000002748"/>
    </source>
</evidence>
<dbReference type="KEGG" id="tasa:A1Q1_01541"/>
<protein>
    <submittedName>
        <fullName evidence="7">Arsenite-resistant protein ASR2</fullName>
    </submittedName>
</protein>
<name>J6EXF8_TRIAS</name>
<accession>J6EXF8</accession>
<comment type="caution">
    <text evidence="7">The sequence shown here is derived from an EMBL/GenBank/DDBJ whole genome shotgun (WGS) entry which is preliminary data.</text>
</comment>
<dbReference type="VEuPathDB" id="FungiDB:A1Q1_01541"/>
<dbReference type="InterPro" id="IPR007042">
    <property type="entry name" value="SERRATE/Ars2_C"/>
</dbReference>
<feature type="compositionally biased region" description="Basic and acidic residues" evidence="5">
    <location>
        <begin position="440"/>
        <end position="483"/>
    </location>
</feature>
<dbReference type="PANTHER" id="PTHR13165:SF0">
    <property type="entry name" value="SERRATE RNA EFFECTOR MOLECULE HOMOLOG"/>
    <property type="match status" value="1"/>
</dbReference>
<keyword evidence="3" id="KW-0539">Nucleus</keyword>
<comment type="subcellular location">
    <subcellularLocation>
        <location evidence="1">Nucleus</location>
    </subcellularLocation>
</comment>
<evidence type="ECO:0000256" key="5">
    <source>
        <dbReference type="SAM" id="MobiDB-lite"/>
    </source>
</evidence>
<feature type="compositionally biased region" description="Low complexity" evidence="5">
    <location>
        <begin position="652"/>
        <end position="665"/>
    </location>
</feature>
<dbReference type="EMBL" id="ALBS01000173">
    <property type="protein sequence ID" value="EJT49339.1"/>
    <property type="molecule type" value="Genomic_DNA"/>
</dbReference>
<evidence type="ECO:0000256" key="1">
    <source>
        <dbReference type="ARBA" id="ARBA00004123"/>
    </source>
</evidence>
<dbReference type="InterPro" id="IPR039727">
    <property type="entry name" value="SE/Ars2"/>
</dbReference>
<evidence type="ECO:0000256" key="3">
    <source>
        <dbReference type="ARBA" id="ARBA00023242"/>
    </source>
</evidence>
<dbReference type="AlphaFoldDB" id="J6EXF8"/>
<proteinExistence type="inferred from homology"/>
<dbReference type="PROSITE" id="PS50157">
    <property type="entry name" value="ZINC_FINGER_C2H2_2"/>
    <property type="match status" value="1"/>
</dbReference>
<dbReference type="GO" id="GO:0008270">
    <property type="term" value="F:zinc ion binding"/>
    <property type="evidence" value="ECO:0007669"/>
    <property type="project" value="UniProtKB-KW"/>
</dbReference>
<keyword evidence="4" id="KW-0863">Zinc-finger</keyword>
<evidence type="ECO:0000256" key="4">
    <source>
        <dbReference type="PROSITE-ProRule" id="PRU00042"/>
    </source>
</evidence>
<organism evidence="7 8">
    <name type="scientific">Trichosporon asahii var. asahii (strain ATCC 90039 / CBS 2479 / JCM 2466 / KCTC 7840 / NBRC 103889/ NCYC 2677 / UAMH 7654)</name>
    <name type="common">Yeast</name>
    <dbReference type="NCBI Taxonomy" id="1186058"/>
    <lineage>
        <taxon>Eukaryota</taxon>
        <taxon>Fungi</taxon>
        <taxon>Dikarya</taxon>
        <taxon>Basidiomycota</taxon>
        <taxon>Agaricomycotina</taxon>
        <taxon>Tremellomycetes</taxon>
        <taxon>Trichosporonales</taxon>
        <taxon>Trichosporonaceae</taxon>
        <taxon>Trichosporon</taxon>
    </lineage>
</organism>
<evidence type="ECO:0000259" key="6">
    <source>
        <dbReference type="PROSITE" id="PS50157"/>
    </source>
</evidence>
<dbReference type="RefSeq" id="XP_014180055.1">
    <property type="nucleotide sequence ID" value="XM_014324580.1"/>
</dbReference>
<dbReference type="Proteomes" id="UP000002748">
    <property type="component" value="Unassembled WGS sequence"/>
</dbReference>
<dbReference type="HOGENOM" id="CLU_009652_1_0_1"/>
<feature type="domain" description="C2H2-type" evidence="6">
    <location>
        <begin position="543"/>
        <end position="566"/>
    </location>
</feature>
<evidence type="ECO:0000313" key="7">
    <source>
        <dbReference type="EMBL" id="EJT49339.1"/>
    </source>
</evidence>
<reference evidence="7 8" key="1">
    <citation type="journal article" date="2012" name="Eukaryot. Cell">
        <title>Draft genome sequence of CBS 2479, the standard type strain of Trichosporon asahii.</title>
        <authorList>
            <person name="Yang R.Y."/>
            <person name="Li H.T."/>
            <person name="Zhu H."/>
            <person name="Zhou G.P."/>
            <person name="Wang M."/>
            <person name="Wang L."/>
        </authorList>
    </citation>
    <scope>NUCLEOTIDE SEQUENCE [LARGE SCALE GENOMIC DNA]</scope>
    <source>
        <strain evidence="8">ATCC 90039 / CBS 2479 / JCM 2466 / KCTC 7840 / NCYC 2677 / UAMH 7654</strain>
    </source>
</reference>
<dbReference type="Pfam" id="PF04959">
    <property type="entry name" value="ARS2"/>
    <property type="match status" value="1"/>
</dbReference>
<feature type="region of interest" description="Disordered" evidence="5">
    <location>
        <begin position="652"/>
        <end position="723"/>
    </location>
</feature>
<comment type="similarity">
    <text evidence="2">Belongs to the ARS2 family.</text>
</comment>